<dbReference type="Proteomes" id="UP001525961">
    <property type="component" value="Unassembled WGS sequence"/>
</dbReference>
<evidence type="ECO:0000313" key="10">
    <source>
        <dbReference type="Proteomes" id="UP001525961"/>
    </source>
</evidence>
<feature type="transmembrane region" description="Helical" evidence="7">
    <location>
        <begin position="203"/>
        <end position="227"/>
    </location>
</feature>
<dbReference type="PROSITE" id="PS50928">
    <property type="entry name" value="ABC_TM1"/>
    <property type="match status" value="1"/>
</dbReference>
<protein>
    <submittedName>
        <fullName evidence="9">ABC transporter permease</fullName>
    </submittedName>
</protein>
<evidence type="ECO:0000256" key="4">
    <source>
        <dbReference type="ARBA" id="ARBA00022692"/>
    </source>
</evidence>
<feature type="domain" description="ABC transmembrane type-1" evidence="8">
    <location>
        <begin position="71"/>
        <end position="257"/>
    </location>
</feature>
<gene>
    <name evidence="9" type="ORF">NG792_05595</name>
</gene>
<evidence type="ECO:0000256" key="5">
    <source>
        <dbReference type="ARBA" id="ARBA00022989"/>
    </source>
</evidence>
<accession>A0ABT2N3A6</accession>
<keyword evidence="3" id="KW-1003">Cell membrane</keyword>
<dbReference type="InterPro" id="IPR000515">
    <property type="entry name" value="MetI-like"/>
</dbReference>
<keyword evidence="10" id="KW-1185">Reference proteome</keyword>
<dbReference type="PANTHER" id="PTHR30151:SF41">
    <property type="entry name" value="ABC TRANSPORTER PERMEASE PROTEIN"/>
    <property type="match status" value="1"/>
</dbReference>
<feature type="transmembrane region" description="Helical" evidence="7">
    <location>
        <begin position="239"/>
        <end position="259"/>
    </location>
</feature>
<feature type="transmembrane region" description="Helical" evidence="7">
    <location>
        <begin position="106"/>
        <end position="128"/>
    </location>
</feature>
<feature type="transmembrane region" description="Helical" evidence="7">
    <location>
        <begin position="134"/>
        <end position="157"/>
    </location>
</feature>
<dbReference type="EMBL" id="JAMXFA010000006">
    <property type="protein sequence ID" value="MCT7977171.1"/>
    <property type="molecule type" value="Genomic_DNA"/>
</dbReference>
<organism evidence="9 10">
    <name type="scientific">Laspinema olomoucense D3b</name>
    <dbReference type="NCBI Taxonomy" id="2953688"/>
    <lineage>
        <taxon>Bacteria</taxon>
        <taxon>Bacillati</taxon>
        <taxon>Cyanobacteriota</taxon>
        <taxon>Cyanophyceae</taxon>
        <taxon>Oscillatoriophycideae</taxon>
        <taxon>Oscillatoriales</taxon>
        <taxon>Laspinemataceae</taxon>
        <taxon>Laspinema</taxon>
        <taxon>Laspinema olomoucense</taxon>
    </lineage>
</organism>
<dbReference type="Gene3D" id="1.10.3720.10">
    <property type="entry name" value="MetI-like"/>
    <property type="match status" value="1"/>
</dbReference>
<comment type="similarity">
    <text evidence="7">Belongs to the binding-protein-dependent transport system permease family.</text>
</comment>
<feature type="transmembrane region" description="Helical" evidence="7">
    <location>
        <begin position="66"/>
        <end position="94"/>
    </location>
</feature>
<dbReference type="PANTHER" id="PTHR30151">
    <property type="entry name" value="ALKANE SULFONATE ABC TRANSPORTER-RELATED, MEMBRANE SUBUNIT"/>
    <property type="match status" value="1"/>
</dbReference>
<dbReference type="Pfam" id="PF00528">
    <property type="entry name" value="BPD_transp_1"/>
    <property type="match status" value="1"/>
</dbReference>
<evidence type="ECO:0000259" key="8">
    <source>
        <dbReference type="PROSITE" id="PS50928"/>
    </source>
</evidence>
<dbReference type="RefSeq" id="WP_261234809.1">
    <property type="nucleotide sequence ID" value="NZ_JAMXFA010000006.1"/>
</dbReference>
<keyword evidence="4 7" id="KW-0812">Transmembrane</keyword>
<evidence type="ECO:0000256" key="6">
    <source>
        <dbReference type="ARBA" id="ARBA00023136"/>
    </source>
</evidence>
<keyword evidence="5 7" id="KW-1133">Transmembrane helix</keyword>
<evidence type="ECO:0000256" key="2">
    <source>
        <dbReference type="ARBA" id="ARBA00022448"/>
    </source>
</evidence>
<dbReference type="SUPFAM" id="SSF161098">
    <property type="entry name" value="MetI-like"/>
    <property type="match status" value="1"/>
</dbReference>
<evidence type="ECO:0000313" key="9">
    <source>
        <dbReference type="EMBL" id="MCT7977171.1"/>
    </source>
</evidence>
<comment type="caution">
    <text evidence="9">The sequence shown here is derived from an EMBL/GenBank/DDBJ whole genome shotgun (WGS) entry which is preliminary data.</text>
</comment>
<feature type="transmembrane region" description="Helical" evidence="7">
    <location>
        <begin position="17"/>
        <end position="36"/>
    </location>
</feature>
<sequence length="276" mass="30587">MNKDIALILAKLKKTKLFSLDTVAPILVGILVLYAWEIGVQITETPVYLLPRPSVIFQALIKDWQILFPALIITLKITVVAFIIAAISGLMIAVLMSQSKWIEKSLYPYAIVLQTTPIVAIAPLIIIWFKDYTFGALVTCAWIVAFFPIISNTTFGLNSLDPNLRDLFILYKASRWQTLWYLRLPSALPYFLSGLRISGGLSLIGAVVAEFVAGTGGTDSGIAYQMLIAGYNLQIPRMFAALFLVTILGILIFTVLSKISDWVLGEWHEGSVKRDS</sequence>
<evidence type="ECO:0000256" key="3">
    <source>
        <dbReference type="ARBA" id="ARBA00022475"/>
    </source>
</evidence>
<dbReference type="InterPro" id="IPR035906">
    <property type="entry name" value="MetI-like_sf"/>
</dbReference>
<comment type="subcellular location">
    <subcellularLocation>
        <location evidence="1 7">Cell membrane</location>
        <topology evidence="1 7">Multi-pass membrane protein</topology>
    </subcellularLocation>
</comment>
<evidence type="ECO:0000256" key="1">
    <source>
        <dbReference type="ARBA" id="ARBA00004651"/>
    </source>
</evidence>
<keyword evidence="6 7" id="KW-0472">Membrane</keyword>
<keyword evidence="2 7" id="KW-0813">Transport</keyword>
<proteinExistence type="inferred from homology"/>
<name>A0ABT2N3A6_9CYAN</name>
<reference evidence="9 10" key="1">
    <citation type="journal article" date="2022" name="Front. Microbiol.">
        <title>High genomic differentiation and limited gene flow indicate recent cryptic speciation within the genus Laspinema (cyanobacteria).</title>
        <authorList>
            <person name="Stanojkovic A."/>
            <person name="Skoupy S."/>
            <person name="Skaloud P."/>
            <person name="Dvorak P."/>
        </authorList>
    </citation>
    <scope>NUCLEOTIDE SEQUENCE [LARGE SCALE GENOMIC DNA]</scope>
    <source>
        <strain evidence="9 10">D3b</strain>
    </source>
</reference>
<evidence type="ECO:0000256" key="7">
    <source>
        <dbReference type="RuleBase" id="RU363032"/>
    </source>
</evidence>
<dbReference type="CDD" id="cd06261">
    <property type="entry name" value="TM_PBP2"/>
    <property type="match status" value="1"/>
</dbReference>